<protein>
    <submittedName>
        <fullName evidence="1">Uncharacterized protein</fullName>
    </submittedName>
</protein>
<reference evidence="1" key="1">
    <citation type="journal article" date="2020" name="mSystems">
        <title>Genome- and Community-Level Interaction Insights into Carbon Utilization and Element Cycling Functions of Hydrothermarchaeota in Hydrothermal Sediment.</title>
        <authorList>
            <person name="Zhou Z."/>
            <person name="Liu Y."/>
            <person name="Xu W."/>
            <person name="Pan J."/>
            <person name="Luo Z.H."/>
            <person name="Li M."/>
        </authorList>
    </citation>
    <scope>NUCLEOTIDE SEQUENCE [LARGE SCALE GENOMIC DNA]</scope>
    <source>
        <strain evidence="1">SpSt-1217</strain>
    </source>
</reference>
<comment type="caution">
    <text evidence="1">The sequence shown here is derived from an EMBL/GenBank/DDBJ whole genome shotgun (WGS) entry which is preliminary data.</text>
</comment>
<accession>A0A831LJ11</accession>
<dbReference type="Proteomes" id="UP000886047">
    <property type="component" value="Unassembled WGS sequence"/>
</dbReference>
<organism evidence="1">
    <name type="scientific">Mariniphaga anaerophila</name>
    <dbReference type="NCBI Taxonomy" id="1484053"/>
    <lineage>
        <taxon>Bacteria</taxon>
        <taxon>Pseudomonadati</taxon>
        <taxon>Bacteroidota</taxon>
        <taxon>Bacteroidia</taxon>
        <taxon>Marinilabiliales</taxon>
        <taxon>Prolixibacteraceae</taxon>
        <taxon>Mariniphaga</taxon>
    </lineage>
</organism>
<gene>
    <name evidence="1" type="ORF">ENN90_02175</name>
</gene>
<sequence length="80" mass="9050">MSGEVSLNKEGAVTSKFYEDALHIAISTISRVNVLASWNFKHIVNLDKIRMYNAVNLKNGYSILEIRTPREIININEDGN</sequence>
<evidence type="ECO:0000313" key="1">
    <source>
        <dbReference type="EMBL" id="HDR50415.1"/>
    </source>
</evidence>
<dbReference type="AlphaFoldDB" id="A0A831LJ11"/>
<name>A0A831LJ11_9BACT</name>
<dbReference type="EMBL" id="DSDK01000123">
    <property type="protein sequence ID" value="HDR50415.1"/>
    <property type="molecule type" value="Genomic_DNA"/>
</dbReference>
<proteinExistence type="predicted"/>